<dbReference type="EMBL" id="KV878900">
    <property type="protein sequence ID" value="OJJ83176.1"/>
    <property type="molecule type" value="Genomic_DNA"/>
</dbReference>
<organism evidence="2 3">
    <name type="scientific">Aspergillus glaucus CBS 516.65</name>
    <dbReference type="NCBI Taxonomy" id="1160497"/>
    <lineage>
        <taxon>Eukaryota</taxon>
        <taxon>Fungi</taxon>
        <taxon>Dikarya</taxon>
        <taxon>Ascomycota</taxon>
        <taxon>Pezizomycotina</taxon>
        <taxon>Eurotiomycetes</taxon>
        <taxon>Eurotiomycetidae</taxon>
        <taxon>Eurotiales</taxon>
        <taxon>Aspergillaceae</taxon>
        <taxon>Aspergillus</taxon>
        <taxon>Aspergillus subgen. Aspergillus</taxon>
    </lineage>
</organism>
<keyword evidence="1" id="KW-0812">Transmembrane</keyword>
<gene>
    <name evidence="2" type="ORF">ASPGLDRAFT_465646</name>
</gene>
<keyword evidence="3" id="KW-1185">Reference proteome</keyword>
<dbReference type="RefSeq" id="XP_022399874.1">
    <property type="nucleotide sequence ID" value="XM_022546472.1"/>
</dbReference>
<sequence>MNLQITLDGQHGLYMNTRGLGQYVYIGSRDNTTTAAVTRVENCGVVGHPPPAQLIMAYQTVLFHTVPYHFVLFLLTGSSILALVFKGYLLVILELLPVYIF</sequence>
<name>A0A1L9VGX9_ASPGL</name>
<evidence type="ECO:0000313" key="3">
    <source>
        <dbReference type="Proteomes" id="UP000184300"/>
    </source>
</evidence>
<protein>
    <submittedName>
        <fullName evidence="2">Uncharacterized protein</fullName>
    </submittedName>
</protein>
<dbReference type="VEuPathDB" id="FungiDB:ASPGLDRAFT_465646"/>
<feature type="transmembrane region" description="Helical" evidence="1">
    <location>
        <begin position="70"/>
        <end position="96"/>
    </location>
</feature>
<dbReference type="GeneID" id="34462733"/>
<reference evidence="3" key="1">
    <citation type="journal article" date="2017" name="Genome Biol.">
        <title>Comparative genomics reveals high biological diversity and specific adaptations in the industrially and medically important fungal genus Aspergillus.</title>
        <authorList>
            <person name="de Vries R.P."/>
            <person name="Riley R."/>
            <person name="Wiebenga A."/>
            <person name="Aguilar-Osorio G."/>
            <person name="Amillis S."/>
            <person name="Uchima C.A."/>
            <person name="Anderluh G."/>
            <person name="Asadollahi M."/>
            <person name="Askin M."/>
            <person name="Barry K."/>
            <person name="Battaglia E."/>
            <person name="Bayram O."/>
            <person name="Benocci T."/>
            <person name="Braus-Stromeyer S.A."/>
            <person name="Caldana C."/>
            <person name="Canovas D."/>
            <person name="Cerqueira G.C."/>
            <person name="Chen F."/>
            <person name="Chen W."/>
            <person name="Choi C."/>
            <person name="Clum A."/>
            <person name="Dos Santos R.A."/>
            <person name="Damasio A.R."/>
            <person name="Diallinas G."/>
            <person name="Emri T."/>
            <person name="Fekete E."/>
            <person name="Flipphi M."/>
            <person name="Freyberg S."/>
            <person name="Gallo A."/>
            <person name="Gournas C."/>
            <person name="Habgood R."/>
            <person name="Hainaut M."/>
            <person name="Harispe M.L."/>
            <person name="Henrissat B."/>
            <person name="Hilden K.S."/>
            <person name="Hope R."/>
            <person name="Hossain A."/>
            <person name="Karabika E."/>
            <person name="Karaffa L."/>
            <person name="Karanyi Z."/>
            <person name="Krasevec N."/>
            <person name="Kuo A."/>
            <person name="Kusch H."/>
            <person name="LaButti K."/>
            <person name="Lagendijk E.L."/>
            <person name="Lapidus A."/>
            <person name="Levasseur A."/>
            <person name="Lindquist E."/>
            <person name="Lipzen A."/>
            <person name="Logrieco A.F."/>
            <person name="MacCabe A."/>
            <person name="Maekelae M.R."/>
            <person name="Malavazi I."/>
            <person name="Melin P."/>
            <person name="Meyer V."/>
            <person name="Mielnichuk N."/>
            <person name="Miskei M."/>
            <person name="Molnar A.P."/>
            <person name="Mule G."/>
            <person name="Ngan C.Y."/>
            <person name="Orejas M."/>
            <person name="Orosz E."/>
            <person name="Ouedraogo J.P."/>
            <person name="Overkamp K.M."/>
            <person name="Park H.-S."/>
            <person name="Perrone G."/>
            <person name="Piumi F."/>
            <person name="Punt P.J."/>
            <person name="Ram A.F."/>
            <person name="Ramon A."/>
            <person name="Rauscher S."/>
            <person name="Record E."/>
            <person name="Riano-Pachon D.M."/>
            <person name="Robert V."/>
            <person name="Roehrig J."/>
            <person name="Ruller R."/>
            <person name="Salamov A."/>
            <person name="Salih N.S."/>
            <person name="Samson R.A."/>
            <person name="Sandor E."/>
            <person name="Sanguinetti M."/>
            <person name="Schuetze T."/>
            <person name="Sepcic K."/>
            <person name="Shelest E."/>
            <person name="Sherlock G."/>
            <person name="Sophianopoulou V."/>
            <person name="Squina F.M."/>
            <person name="Sun H."/>
            <person name="Susca A."/>
            <person name="Todd R.B."/>
            <person name="Tsang A."/>
            <person name="Unkles S.E."/>
            <person name="van de Wiele N."/>
            <person name="van Rossen-Uffink D."/>
            <person name="Oliveira J.V."/>
            <person name="Vesth T.C."/>
            <person name="Visser J."/>
            <person name="Yu J.-H."/>
            <person name="Zhou M."/>
            <person name="Andersen M.R."/>
            <person name="Archer D.B."/>
            <person name="Baker S.E."/>
            <person name="Benoit I."/>
            <person name="Brakhage A.A."/>
            <person name="Braus G.H."/>
            <person name="Fischer R."/>
            <person name="Frisvad J.C."/>
            <person name="Goldman G.H."/>
            <person name="Houbraken J."/>
            <person name="Oakley B."/>
            <person name="Pocsi I."/>
            <person name="Scazzocchio C."/>
            <person name="Seiboth B."/>
            <person name="vanKuyk P.A."/>
            <person name="Wortman J."/>
            <person name="Dyer P.S."/>
            <person name="Grigoriev I.V."/>
        </authorList>
    </citation>
    <scope>NUCLEOTIDE SEQUENCE [LARGE SCALE GENOMIC DNA]</scope>
    <source>
        <strain evidence="3">CBS 516.65</strain>
    </source>
</reference>
<dbReference type="AlphaFoldDB" id="A0A1L9VGX9"/>
<keyword evidence="1" id="KW-0472">Membrane</keyword>
<proteinExistence type="predicted"/>
<evidence type="ECO:0000313" key="2">
    <source>
        <dbReference type="EMBL" id="OJJ83176.1"/>
    </source>
</evidence>
<dbReference type="Proteomes" id="UP000184300">
    <property type="component" value="Unassembled WGS sequence"/>
</dbReference>
<evidence type="ECO:0000256" key="1">
    <source>
        <dbReference type="SAM" id="Phobius"/>
    </source>
</evidence>
<accession>A0A1L9VGX9</accession>
<feature type="non-terminal residue" evidence="2">
    <location>
        <position position="101"/>
    </location>
</feature>
<keyword evidence="1" id="KW-1133">Transmembrane helix</keyword>